<evidence type="ECO:0000313" key="7">
    <source>
        <dbReference type="Proteomes" id="UP000010552"/>
    </source>
</evidence>
<dbReference type="STRING" id="9402.L5K1I9"/>
<keyword evidence="4" id="KW-0325">Glycoprotein</keyword>
<dbReference type="GO" id="GO:0005886">
    <property type="term" value="C:plasma membrane"/>
    <property type="evidence" value="ECO:0007669"/>
    <property type="project" value="UniProtKB-SubCell"/>
</dbReference>
<keyword evidence="3" id="KW-0130">Cell adhesion</keyword>
<dbReference type="InParanoid" id="L5K1I9"/>
<dbReference type="AlphaFoldDB" id="L5K1I9"/>
<protein>
    <submittedName>
        <fullName evidence="6">Cadherin-4</fullName>
    </submittedName>
</protein>
<dbReference type="Proteomes" id="UP000010552">
    <property type="component" value="Unassembled WGS sequence"/>
</dbReference>
<name>L5K1I9_PTEAL</name>
<keyword evidence="2" id="KW-1003">Cell membrane</keyword>
<gene>
    <name evidence="6" type="ORF">PAL_GLEAN10024622</name>
</gene>
<proteinExistence type="predicted"/>
<evidence type="ECO:0000256" key="1">
    <source>
        <dbReference type="ARBA" id="ARBA00004236"/>
    </source>
</evidence>
<accession>L5K1I9</accession>
<evidence type="ECO:0000256" key="3">
    <source>
        <dbReference type="ARBA" id="ARBA00022889"/>
    </source>
</evidence>
<reference evidence="7" key="1">
    <citation type="journal article" date="2013" name="Science">
        <title>Comparative analysis of bat genomes provides insight into the evolution of flight and immunity.</title>
        <authorList>
            <person name="Zhang G."/>
            <person name="Cowled C."/>
            <person name="Shi Z."/>
            <person name="Huang Z."/>
            <person name="Bishop-Lilly K.A."/>
            <person name="Fang X."/>
            <person name="Wynne J.W."/>
            <person name="Xiong Z."/>
            <person name="Baker M.L."/>
            <person name="Zhao W."/>
            <person name="Tachedjian M."/>
            <person name="Zhu Y."/>
            <person name="Zhou P."/>
            <person name="Jiang X."/>
            <person name="Ng J."/>
            <person name="Yang L."/>
            <person name="Wu L."/>
            <person name="Xiao J."/>
            <person name="Feng Y."/>
            <person name="Chen Y."/>
            <person name="Sun X."/>
            <person name="Zhang Y."/>
            <person name="Marsh G.A."/>
            <person name="Crameri G."/>
            <person name="Broder C.C."/>
            <person name="Frey K.G."/>
            <person name="Wang L.F."/>
            <person name="Wang J."/>
        </authorList>
    </citation>
    <scope>NUCLEOTIDE SEQUENCE [LARGE SCALE GENOMIC DNA]</scope>
</reference>
<evidence type="ECO:0000256" key="2">
    <source>
        <dbReference type="ARBA" id="ARBA00022475"/>
    </source>
</evidence>
<keyword evidence="7" id="KW-1185">Reference proteome</keyword>
<dbReference type="InterPro" id="IPR014868">
    <property type="entry name" value="Cadherin_pro_dom"/>
</dbReference>
<organism evidence="6 7">
    <name type="scientific">Pteropus alecto</name>
    <name type="common">Black flying fox</name>
    <dbReference type="NCBI Taxonomy" id="9402"/>
    <lineage>
        <taxon>Eukaryota</taxon>
        <taxon>Metazoa</taxon>
        <taxon>Chordata</taxon>
        <taxon>Craniata</taxon>
        <taxon>Vertebrata</taxon>
        <taxon>Euteleostomi</taxon>
        <taxon>Mammalia</taxon>
        <taxon>Eutheria</taxon>
        <taxon>Laurasiatheria</taxon>
        <taxon>Chiroptera</taxon>
        <taxon>Yinpterochiroptera</taxon>
        <taxon>Pteropodoidea</taxon>
        <taxon>Pteropodidae</taxon>
        <taxon>Pteropodinae</taxon>
        <taxon>Pteropus</taxon>
    </lineage>
</organism>
<feature type="domain" description="Cadherin prodomain" evidence="5">
    <location>
        <begin position="173"/>
        <end position="209"/>
    </location>
</feature>
<evidence type="ECO:0000313" key="6">
    <source>
        <dbReference type="EMBL" id="ELK04363.1"/>
    </source>
</evidence>
<dbReference type="EMBL" id="KB031072">
    <property type="protein sequence ID" value="ELK04363.1"/>
    <property type="molecule type" value="Genomic_DNA"/>
</dbReference>
<dbReference type="GO" id="GO:0007155">
    <property type="term" value="P:cell adhesion"/>
    <property type="evidence" value="ECO:0007669"/>
    <property type="project" value="UniProtKB-KW"/>
</dbReference>
<keyword evidence="2" id="KW-0472">Membrane</keyword>
<sequence>MDETPSARRDAVLTSSEDAFGRVIAMAACGVDPGVDVCPDGGRQFNGNEAAVRAASFQTASSLLVTEISDRIPVEKQSRKSRLIRLRLFHPRVTPCYSDSVTSHVTYARRWCCEWICPLAVCPSYALPEDDGVNHPVIFTEIAGSSAPLSELDAGDMRCLERAHNGDRTARETCKAGFSEEGYTALISQNIPEGEKVLKDGFHPVGGEDRIMVGGPGPASGVCGCETRFRHAYP</sequence>
<dbReference type="Pfam" id="PF08758">
    <property type="entry name" value="Cadherin_pro"/>
    <property type="match status" value="1"/>
</dbReference>
<comment type="subcellular location">
    <subcellularLocation>
        <location evidence="1">Cell membrane</location>
    </subcellularLocation>
</comment>
<evidence type="ECO:0000259" key="5">
    <source>
        <dbReference type="Pfam" id="PF08758"/>
    </source>
</evidence>
<evidence type="ECO:0000256" key="4">
    <source>
        <dbReference type="ARBA" id="ARBA00023180"/>
    </source>
</evidence>